<evidence type="ECO:0000256" key="1">
    <source>
        <dbReference type="SAM" id="Coils"/>
    </source>
</evidence>
<name>A0A9Q8PEF3_PASFU</name>
<protein>
    <submittedName>
        <fullName evidence="3">Uncharacterized protein</fullName>
    </submittedName>
</protein>
<gene>
    <name evidence="3" type="ORF">CLAFUR5_10847</name>
</gene>
<proteinExistence type="predicted"/>
<dbReference type="AlphaFoldDB" id="A0A9Q8PEF3"/>
<evidence type="ECO:0000256" key="2">
    <source>
        <dbReference type="SAM" id="MobiDB-lite"/>
    </source>
</evidence>
<dbReference type="EMBL" id="CP090170">
    <property type="protein sequence ID" value="UJO21074.1"/>
    <property type="molecule type" value="Genomic_DNA"/>
</dbReference>
<dbReference type="Proteomes" id="UP000756132">
    <property type="component" value="Chromosome 8"/>
</dbReference>
<organism evidence="3 4">
    <name type="scientific">Passalora fulva</name>
    <name type="common">Tomato leaf mold</name>
    <name type="synonym">Cladosporium fulvum</name>
    <dbReference type="NCBI Taxonomy" id="5499"/>
    <lineage>
        <taxon>Eukaryota</taxon>
        <taxon>Fungi</taxon>
        <taxon>Dikarya</taxon>
        <taxon>Ascomycota</taxon>
        <taxon>Pezizomycotina</taxon>
        <taxon>Dothideomycetes</taxon>
        <taxon>Dothideomycetidae</taxon>
        <taxon>Mycosphaerellales</taxon>
        <taxon>Mycosphaerellaceae</taxon>
        <taxon>Fulvia</taxon>
    </lineage>
</organism>
<feature type="coiled-coil region" evidence="1">
    <location>
        <begin position="346"/>
        <end position="400"/>
    </location>
</feature>
<sequence>MAPPWRALLPTKQNFRAWRELLCGQRDVTIRVELQQPAPEIVRPQKPPAQIVVSNLTATQRPIRTSAGSASRPARIAKKTKRQARRPWERAEYLARLEQLIDGGDLVEATEETRNALSAQIAVMLASPEDEICNDEERLDFLVTEQQPADAELRQQWSALHGQAEEIIDAVKLDEGRNRPSILPDNFRDQLEKYEHARSALLKRKRVTPDLEGEIDAVNARLSMAEGKHNHRGWTATNDHSKRLKTRKEKLSRSRVVIDACCEHANGELRRLCKHHASRALQDMSGAAIDANPSAQPFVPQETVPWQRLPLEITEDYAALKELRYDLIAANVRYADRWVNGDYGYKAAWNEQRARVELELERETTDQDEEDFSRQWFQQNMSLLREVQDLETRYRESRGRAMLAGHEPSRDYSSIEGGWDHRSDGHTGSLASGHLRHNKSVINHGGWRSRFQPWVDALILPSKETGIAAAPADVWNDCSTVKLGETRSAPDLALGQGVLSHTRAGKARLP</sequence>
<dbReference type="OrthoDB" id="3637007at2759"/>
<keyword evidence="1" id="KW-0175">Coiled coil</keyword>
<dbReference type="KEGG" id="ffu:CLAFUR5_10847"/>
<keyword evidence="4" id="KW-1185">Reference proteome</keyword>
<dbReference type="GeneID" id="71990725"/>
<dbReference type="RefSeq" id="XP_047765440.1">
    <property type="nucleotide sequence ID" value="XM_047909995.1"/>
</dbReference>
<reference evidence="3" key="1">
    <citation type="submission" date="2021-12" db="EMBL/GenBank/DDBJ databases">
        <authorList>
            <person name="Zaccaron A."/>
            <person name="Stergiopoulos I."/>
        </authorList>
    </citation>
    <scope>NUCLEOTIDE SEQUENCE</scope>
    <source>
        <strain evidence="3">Race5_Kim</strain>
    </source>
</reference>
<evidence type="ECO:0000313" key="4">
    <source>
        <dbReference type="Proteomes" id="UP000756132"/>
    </source>
</evidence>
<evidence type="ECO:0000313" key="3">
    <source>
        <dbReference type="EMBL" id="UJO21074.1"/>
    </source>
</evidence>
<reference evidence="3" key="2">
    <citation type="journal article" date="2022" name="Microb. Genom.">
        <title>A chromosome-scale genome assembly of the tomato pathogen Cladosporium fulvum reveals a compartmentalized genome architecture and the presence of a dispensable chromosome.</title>
        <authorList>
            <person name="Zaccaron A.Z."/>
            <person name="Chen L.H."/>
            <person name="Samaras A."/>
            <person name="Stergiopoulos I."/>
        </authorList>
    </citation>
    <scope>NUCLEOTIDE SEQUENCE</scope>
    <source>
        <strain evidence="3">Race5_Kim</strain>
    </source>
</reference>
<accession>A0A9Q8PEF3</accession>
<feature type="region of interest" description="Disordered" evidence="2">
    <location>
        <begin position="63"/>
        <end position="83"/>
    </location>
</feature>